<dbReference type="GO" id="GO:0016887">
    <property type="term" value="F:ATP hydrolysis activity"/>
    <property type="evidence" value="ECO:0007669"/>
    <property type="project" value="InterPro"/>
</dbReference>
<organism evidence="13 14">
    <name type="scientific">Paramecium primaurelia</name>
    <dbReference type="NCBI Taxonomy" id="5886"/>
    <lineage>
        <taxon>Eukaryota</taxon>
        <taxon>Sar</taxon>
        <taxon>Alveolata</taxon>
        <taxon>Ciliophora</taxon>
        <taxon>Intramacronucleata</taxon>
        <taxon>Oligohymenophorea</taxon>
        <taxon>Peniculida</taxon>
        <taxon>Parameciidae</taxon>
        <taxon>Paramecium</taxon>
    </lineage>
</organism>
<comment type="subcellular location">
    <subcellularLocation>
        <location evidence="1">Membrane</location>
        <topology evidence="1">Multi-pass membrane protein</topology>
    </subcellularLocation>
</comment>
<protein>
    <recommendedName>
        <fullName evidence="15">ABC transporter family protein</fullName>
    </recommendedName>
</protein>
<dbReference type="GO" id="GO:0140359">
    <property type="term" value="F:ABC-type transporter activity"/>
    <property type="evidence" value="ECO:0007669"/>
    <property type="project" value="InterPro"/>
</dbReference>
<evidence type="ECO:0000313" key="13">
    <source>
        <dbReference type="EMBL" id="CAD8079910.1"/>
    </source>
</evidence>
<dbReference type="CDD" id="cd03244">
    <property type="entry name" value="ABCC_MRP_domain2"/>
    <property type="match status" value="1"/>
</dbReference>
<evidence type="ECO:0000256" key="9">
    <source>
        <dbReference type="ARBA" id="ARBA00023136"/>
    </source>
</evidence>
<comment type="caution">
    <text evidence="13">The sequence shown here is derived from an EMBL/GenBank/DDBJ whole genome shotgun (WGS) entry which is preliminary data.</text>
</comment>
<evidence type="ECO:0000256" key="1">
    <source>
        <dbReference type="ARBA" id="ARBA00004141"/>
    </source>
</evidence>
<dbReference type="OMA" id="RENWWSA"/>
<feature type="domain" description="ABC transmembrane type-1" evidence="12">
    <location>
        <begin position="11"/>
        <end position="275"/>
    </location>
</feature>
<feature type="transmembrane region" description="Helical" evidence="10">
    <location>
        <begin position="32"/>
        <end position="52"/>
    </location>
</feature>
<dbReference type="InterPro" id="IPR011527">
    <property type="entry name" value="ABC1_TM_dom"/>
</dbReference>
<evidence type="ECO:0000256" key="6">
    <source>
        <dbReference type="ARBA" id="ARBA00022741"/>
    </source>
</evidence>
<comment type="similarity">
    <text evidence="2">Belongs to the ABC transporter superfamily. ABCC family. Conjugate transporter (TC 3.A.1.208) subfamily.</text>
</comment>
<dbReference type="InterPro" id="IPR003593">
    <property type="entry name" value="AAA+_ATPase"/>
</dbReference>
<evidence type="ECO:0000313" key="14">
    <source>
        <dbReference type="Proteomes" id="UP000688137"/>
    </source>
</evidence>
<dbReference type="PROSITE" id="PS50893">
    <property type="entry name" value="ABC_TRANSPORTER_2"/>
    <property type="match status" value="1"/>
</dbReference>
<keyword evidence="3" id="KW-0813">Transport</keyword>
<keyword evidence="6" id="KW-0547">Nucleotide-binding</keyword>
<proteinExistence type="inferred from homology"/>
<dbReference type="InterPro" id="IPR050173">
    <property type="entry name" value="ABC_transporter_C-like"/>
</dbReference>
<feature type="transmembrane region" description="Helical" evidence="10">
    <location>
        <begin position="215"/>
        <end position="237"/>
    </location>
</feature>
<keyword evidence="5" id="KW-0677">Repeat</keyword>
<evidence type="ECO:0000259" key="11">
    <source>
        <dbReference type="PROSITE" id="PS50893"/>
    </source>
</evidence>
<dbReference type="AlphaFoldDB" id="A0A8S1MH02"/>
<evidence type="ECO:0000256" key="7">
    <source>
        <dbReference type="ARBA" id="ARBA00022840"/>
    </source>
</evidence>
<feature type="transmembrane region" description="Helical" evidence="10">
    <location>
        <begin position="130"/>
        <end position="149"/>
    </location>
</feature>
<dbReference type="GO" id="GO:0005524">
    <property type="term" value="F:ATP binding"/>
    <property type="evidence" value="ECO:0007669"/>
    <property type="project" value="UniProtKB-KW"/>
</dbReference>
<dbReference type="Pfam" id="PF00664">
    <property type="entry name" value="ABC_membrane"/>
    <property type="match status" value="1"/>
</dbReference>
<keyword evidence="8 10" id="KW-1133">Transmembrane helix</keyword>
<feature type="domain" description="ABC transporter" evidence="11">
    <location>
        <begin position="308"/>
        <end position="545"/>
    </location>
</feature>
<evidence type="ECO:0000256" key="5">
    <source>
        <dbReference type="ARBA" id="ARBA00022737"/>
    </source>
</evidence>
<name>A0A8S1MH02_PARPR</name>
<evidence type="ECO:0000256" key="4">
    <source>
        <dbReference type="ARBA" id="ARBA00022692"/>
    </source>
</evidence>
<gene>
    <name evidence="13" type="ORF">PPRIM_AZ9-3.1.T0620264</name>
</gene>
<dbReference type="Proteomes" id="UP000688137">
    <property type="component" value="Unassembled WGS sequence"/>
</dbReference>
<evidence type="ECO:0000256" key="10">
    <source>
        <dbReference type="SAM" id="Phobius"/>
    </source>
</evidence>
<sequence>MEVTHEILVMLYQRVISLFQYYQVLGQTNSTFILLSSLIIGLLVCCFVKYLLNVIQVQRTTQNIHQQMLNSILLAPIQYFDINPSGRIINRFSNDLSLCDNSTNQVCLDILELIGNFFIALITLAVLQPYFIFMICFIIILNLYQYHFYNKIVSQLKENELIQRSPLFDFIKKTIGGSIQIRVYKQQDLFKKQFLDLSNKCNLNSLTYCYSIRSFCFNIDFIGFIASSVGLFIFLNLNSNDVAIFSQGLLLLITYNDGLSLGLKQLINFATQMSSYNRMFQIIDVESEAPQVKDIDSKLPNFPESGHIKFNNVCMRYRENSNFILKGLSFEVQSGEKIGCVGRTGAGKSSILQAIFRMCEIEDCEDSKIEIAGVNTKQLGLQKLRSSIGIIPQFPFLFTGSLRSNLDPFGQYDDQAIWEALEVTGLIEYARSFSKGLLTDICDVNSLFFLGQKQLICLARILLQKKKIIVLDEATANLDMKTDDFIQNTLKQQLKDCTLFTIAHRLNTIADYDKVMVIENGNAIEFDTPFNLMAQSLNSTTIDRKTQFSYLVFNTGESNSRVIFDIAKNKLINSNK</sequence>
<dbReference type="Pfam" id="PF00005">
    <property type="entry name" value="ABC_tran"/>
    <property type="match status" value="1"/>
</dbReference>
<dbReference type="FunFam" id="3.40.50.300:FF:000610">
    <property type="entry name" value="Multidrug resistance-associated ABC transporter"/>
    <property type="match status" value="1"/>
</dbReference>
<dbReference type="PANTHER" id="PTHR24223:SF456">
    <property type="entry name" value="MULTIDRUG RESISTANCE-ASSOCIATED PROTEIN LETHAL(2)03659"/>
    <property type="match status" value="1"/>
</dbReference>
<reference evidence="13" key="1">
    <citation type="submission" date="2021-01" db="EMBL/GenBank/DDBJ databases">
        <authorList>
            <consortium name="Genoscope - CEA"/>
            <person name="William W."/>
        </authorList>
    </citation>
    <scope>NUCLEOTIDE SEQUENCE</scope>
</reference>
<evidence type="ECO:0000256" key="3">
    <source>
        <dbReference type="ARBA" id="ARBA00022448"/>
    </source>
</evidence>
<dbReference type="GO" id="GO:0016020">
    <property type="term" value="C:membrane"/>
    <property type="evidence" value="ECO:0007669"/>
    <property type="project" value="UniProtKB-SubCell"/>
</dbReference>
<keyword evidence="9 10" id="KW-0472">Membrane</keyword>
<dbReference type="SMART" id="SM00382">
    <property type="entry name" value="AAA"/>
    <property type="match status" value="1"/>
</dbReference>
<dbReference type="PANTHER" id="PTHR24223">
    <property type="entry name" value="ATP-BINDING CASSETTE SUB-FAMILY C"/>
    <property type="match status" value="1"/>
</dbReference>
<evidence type="ECO:0000259" key="12">
    <source>
        <dbReference type="PROSITE" id="PS50929"/>
    </source>
</evidence>
<evidence type="ECO:0000256" key="8">
    <source>
        <dbReference type="ARBA" id="ARBA00022989"/>
    </source>
</evidence>
<keyword evidence="14" id="KW-1185">Reference proteome</keyword>
<dbReference type="EMBL" id="CAJJDM010000063">
    <property type="protein sequence ID" value="CAD8079910.1"/>
    <property type="molecule type" value="Genomic_DNA"/>
</dbReference>
<evidence type="ECO:0000256" key="2">
    <source>
        <dbReference type="ARBA" id="ARBA00009726"/>
    </source>
</evidence>
<dbReference type="FunFam" id="1.20.1560.10:FF:000140">
    <property type="entry name" value="Uncharacterized protein"/>
    <property type="match status" value="1"/>
</dbReference>
<keyword evidence="4 10" id="KW-0812">Transmembrane</keyword>
<dbReference type="PROSITE" id="PS50929">
    <property type="entry name" value="ABC_TM1F"/>
    <property type="match status" value="1"/>
</dbReference>
<dbReference type="InterPro" id="IPR003439">
    <property type="entry name" value="ABC_transporter-like_ATP-bd"/>
</dbReference>
<accession>A0A8S1MH02</accession>
<keyword evidence="7" id="KW-0067">ATP-binding</keyword>
<evidence type="ECO:0008006" key="15">
    <source>
        <dbReference type="Google" id="ProtNLM"/>
    </source>
</evidence>